<reference evidence="9 10" key="1">
    <citation type="submission" date="2023-07" db="EMBL/GenBank/DDBJ databases">
        <title>Functional and genomic diversity of the sorghum phyllosphere microbiome.</title>
        <authorList>
            <person name="Shade A."/>
        </authorList>
    </citation>
    <scope>NUCLEOTIDE SEQUENCE [LARGE SCALE GENOMIC DNA]</scope>
    <source>
        <strain evidence="9 10">SORGH_AS_1207</strain>
    </source>
</reference>
<dbReference type="CDD" id="cd06173">
    <property type="entry name" value="MFS_MefA_like"/>
    <property type="match status" value="1"/>
</dbReference>
<dbReference type="Gene3D" id="1.20.1250.20">
    <property type="entry name" value="MFS general substrate transporter like domains"/>
    <property type="match status" value="1"/>
</dbReference>
<feature type="transmembrane region" description="Helical" evidence="7">
    <location>
        <begin position="105"/>
        <end position="131"/>
    </location>
</feature>
<organism evidence="9 10">
    <name type="scientific">Microbacterium trichothecenolyticum</name>
    <name type="common">Aureobacterium trichothecenolyticum</name>
    <dbReference type="NCBI Taxonomy" id="69370"/>
    <lineage>
        <taxon>Bacteria</taxon>
        <taxon>Bacillati</taxon>
        <taxon>Actinomycetota</taxon>
        <taxon>Actinomycetes</taxon>
        <taxon>Micrococcales</taxon>
        <taxon>Microbacteriaceae</taxon>
        <taxon>Microbacterium</taxon>
    </lineage>
</organism>
<feature type="transmembrane region" description="Helical" evidence="7">
    <location>
        <begin position="152"/>
        <end position="171"/>
    </location>
</feature>
<keyword evidence="5 7" id="KW-1133">Transmembrane helix</keyword>
<keyword evidence="2" id="KW-0813">Transport</keyword>
<dbReference type="Proteomes" id="UP001226691">
    <property type="component" value="Unassembled WGS sequence"/>
</dbReference>
<feature type="transmembrane region" description="Helical" evidence="7">
    <location>
        <begin position="300"/>
        <end position="318"/>
    </location>
</feature>
<feature type="transmembrane region" description="Helical" evidence="7">
    <location>
        <begin position="324"/>
        <end position="346"/>
    </location>
</feature>
<feature type="transmembrane region" description="Helical" evidence="7">
    <location>
        <begin position="387"/>
        <end position="408"/>
    </location>
</feature>
<feature type="transmembrane region" description="Helical" evidence="7">
    <location>
        <begin position="238"/>
        <end position="260"/>
    </location>
</feature>
<dbReference type="PANTHER" id="PTHR23513">
    <property type="entry name" value="INTEGRAL MEMBRANE EFFLUX PROTEIN-RELATED"/>
    <property type="match status" value="1"/>
</dbReference>
<evidence type="ECO:0000256" key="1">
    <source>
        <dbReference type="ARBA" id="ARBA00004651"/>
    </source>
</evidence>
<evidence type="ECO:0000256" key="5">
    <source>
        <dbReference type="ARBA" id="ARBA00022989"/>
    </source>
</evidence>
<proteinExistence type="predicted"/>
<keyword evidence="6 7" id="KW-0472">Membrane</keyword>
<evidence type="ECO:0000313" key="10">
    <source>
        <dbReference type="Proteomes" id="UP001226691"/>
    </source>
</evidence>
<feature type="transmembrane region" description="Helical" evidence="7">
    <location>
        <begin position="60"/>
        <end position="85"/>
    </location>
</feature>
<dbReference type="PANTHER" id="PTHR23513:SF11">
    <property type="entry name" value="STAPHYLOFERRIN A TRANSPORTER"/>
    <property type="match status" value="1"/>
</dbReference>
<evidence type="ECO:0000256" key="4">
    <source>
        <dbReference type="ARBA" id="ARBA00022692"/>
    </source>
</evidence>
<name>A0ABU0TVQ6_MICTR</name>
<keyword evidence="10" id="KW-1185">Reference proteome</keyword>
<keyword evidence="4 7" id="KW-0812">Transmembrane</keyword>
<feature type="domain" description="Major facilitator superfamily (MFS) profile" evidence="8">
    <location>
        <begin position="21"/>
        <end position="412"/>
    </location>
</feature>
<evidence type="ECO:0000256" key="6">
    <source>
        <dbReference type="ARBA" id="ARBA00023136"/>
    </source>
</evidence>
<feature type="transmembrane region" description="Helical" evidence="7">
    <location>
        <begin position="358"/>
        <end position="381"/>
    </location>
</feature>
<feature type="transmembrane region" description="Helical" evidence="7">
    <location>
        <begin position="30"/>
        <end position="53"/>
    </location>
</feature>
<feature type="transmembrane region" description="Helical" evidence="7">
    <location>
        <begin position="177"/>
        <end position="202"/>
    </location>
</feature>
<dbReference type="PROSITE" id="PS50850">
    <property type="entry name" value="MFS"/>
    <property type="match status" value="1"/>
</dbReference>
<keyword evidence="3" id="KW-1003">Cell membrane</keyword>
<comment type="caution">
    <text evidence="9">The sequence shown here is derived from an EMBL/GenBank/DDBJ whole genome shotgun (WGS) entry which is preliminary data.</text>
</comment>
<gene>
    <name evidence="9" type="ORF">QE412_002316</name>
</gene>
<evidence type="ECO:0000256" key="7">
    <source>
        <dbReference type="SAM" id="Phobius"/>
    </source>
</evidence>
<dbReference type="InterPro" id="IPR010290">
    <property type="entry name" value="TM_effector"/>
</dbReference>
<evidence type="ECO:0000256" key="2">
    <source>
        <dbReference type="ARBA" id="ARBA00022448"/>
    </source>
</evidence>
<dbReference type="InterPro" id="IPR020846">
    <property type="entry name" value="MFS_dom"/>
</dbReference>
<sequence>MVSALAGGEDAARPGRSPIASFAFPAFRAYAASAQLAFIGSWMLGTSQSLLVLDLSGGSGAVLGITAAIQFVPLLVLGPVIGVLADRWGPRRLLIAGESTMALVGLAQATSLLLGVMTLPLALVLAAVYGLGSALESAMRPTVITEIVPARVLSNAVGLNTLFFQLGRLIGPSAAGFLIAGFGNGPSFVVGAAALGVFALVLTRLPRRRDGQPDGDEAVPAGMGHAVRFVFTEPRLRLVFALTAVAGLISPNILSIATLAATQDFSAGATGVGLLGSALAVGTIAGAALTAVLGRVTPRSIAAAAIGVCLLTAATGALPTFPLYAVGLVPAGIASMLLMAQGAAFVQLVTPHALRGRVNALFAMVTLCGIPLGSPVLGILADAVGARSASIIAGGAVAVALGVVLLALRGGLRRP</sequence>
<dbReference type="InterPro" id="IPR036259">
    <property type="entry name" value="MFS_trans_sf"/>
</dbReference>
<evidence type="ECO:0000256" key="3">
    <source>
        <dbReference type="ARBA" id="ARBA00022475"/>
    </source>
</evidence>
<dbReference type="SUPFAM" id="SSF103473">
    <property type="entry name" value="MFS general substrate transporter"/>
    <property type="match status" value="1"/>
</dbReference>
<evidence type="ECO:0000259" key="8">
    <source>
        <dbReference type="PROSITE" id="PS50850"/>
    </source>
</evidence>
<feature type="transmembrane region" description="Helical" evidence="7">
    <location>
        <begin position="272"/>
        <end position="293"/>
    </location>
</feature>
<dbReference type="RefSeq" id="WP_307483729.1">
    <property type="nucleotide sequence ID" value="NZ_JAUTBF010000001.1"/>
</dbReference>
<protein>
    <submittedName>
        <fullName evidence="9">MFS family permease</fullName>
    </submittedName>
</protein>
<evidence type="ECO:0000313" key="9">
    <source>
        <dbReference type="EMBL" id="MDQ1123743.1"/>
    </source>
</evidence>
<comment type="subcellular location">
    <subcellularLocation>
        <location evidence="1">Cell membrane</location>
        <topology evidence="1">Multi-pass membrane protein</topology>
    </subcellularLocation>
</comment>
<dbReference type="Pfam" id="PF05977">
    <property type="entry name" value="MFS_3"/>
    <property type="match status" value="1"/>
</dbReference>
<dbReference type="EMBL" id="JAUTBF010000001">
    <property type="protein sequence ID" value="MDQ1123743.1"/>
    <property type="molecule type" value="Genomic_DNA"/>
</dbReference>
<accession>A0ABU0TVQ6</accession>